<reference evidence="2 3" key="1">
    <citation type="submission" date="2024-09" db="EMBL/GenBank/DDBJ databases">
        <authorList>
            <person name="Sun Q."/>
            <person name="Mori K."/>
        </authorList>
    </citation>
    <scope>NUCLEOTIDE SEQUENCE [LARGE SCALE GENOMIC DNA]</scope>
    <source>
        <strain evidence="2 3">TBRC 7907</strain>
    </source>
</reference>
<dbReference type="Pfam" id="PF26136">
    <property type="entry name" value="SCO6045_C"/>
    <property type="match status" value="1"/>
</dbReference>
<dbReference type="EMBL" id="JBHLZU010000004">
    <property type="protein sequence ID" value="MFB9903329.1"/>
    <property type="molecule type" value="Genomic_DNA"/>
</dbReference>
<dbReference type="InterPro" id="IPR058711">
    <property type="entry name" value="SCO6045-like_C"/>
</dbReference>
<comment type="caution">
    <text evidence="2">The sequence shown here is derived from an EMBL/GenBank/DDBJ whole genome shotgun (WGS) entry which is preliminary data.</text>
</comment>
<name>A0ABV5ZUJ0_9PSEU</name>
<feature type="domain" description="SCO6045-like C-terminal" evidence="1">
    <location>
        <begin position="12"/>
        <end position="98"/>
    </location>
</feature>
<dbReference type="RefSeq" id="WP_377850459.1">
    <property type="nucleotide sequence ID" value="NZ_JBHLZU010000004.1"/>
</dbReference>
<proteinExistence type="predicted"/>
<accession>A0ABV5ZUJ0</accession>
<evidence type="ECO:0000313" key="3">
    <source>
        <dbReference type="Proteomes" id="UP001589693"/>
    </source>
</evidence>
<keyword evidence="3" id="KW-1185">Reference proteome</keyword>
<sequence>MTEENEARRRVAAAQAELLRALVSDGTAPEGFDADRLALQSRSLLAKRTRVMAAVRPDLAEALGDRFRPLFHSYAKENPRPTGVGYRADSESFTEWLYERGDLQRPRRRRKWFSFKRN</sequence>
<evidence type="ECO:0000313" key="2">
    <source>
        <dbReference type="EMBL" id="MFB9903329.1"/>
    </source>
</evidence>
<evidence type="ECO:0000259" key="1">
    <source>
        <dbReference type="Pfam" id="PF26136"/>
    </source>
</evidence>
<dbReference type="Proteomes" id="UP001589693">
    <property type="component" value="Unassembled WGS sequence"/>
</dbReference>
<protein>
    <recommendedName>
        <fullName evidence="1">SCO6045-like C-terminal domain-containing protein</fullName>
    </recommendedName>
</protein>
<organism evidence="2 3">
    <name type="scientific">Allokutzneria oryzae</name>
    <dbReference type="NCBI Taxonomy" id="1378989"/>
    <lineage>
        <taxon>Bacteria</taxon>
        <taxon>Bacillati</taxon>
        <taxon>Actinomycetota</taxon>
        <taxon>Actinomycetes</taxon>
        <taxon>Pseudonocardiales</taxon>
        <taxon>Pseudonocardiaceae</taxon>
        <taxon>Allokutzneria</taxon>
    </lineage>
</organism>
<gene>
    <name evidence="2" type="ORF">ACFFQA_05200</name>
</gene>